<dbReference type="EMBL" id="JAUJYW010000004">
    <property type="protein sequence ID" value="MDN8599682.1"/>
    <property type="molecule type" value="Genomic_DNA"/>
</dbReference>
<dbReference type="PANTHER" id="PTHR39576">
    <property type="entry name" value="ATTACHING AND EFFACING PROTEIN HOMOLOG-RELATED-RELATED"/>
    <property type="match status" value="1"/>
</dbReference>
<comment type="caution">
    <text evidence="4">The sequence shown here is derived from an EMBL/GenBank/DDBJ whole genome shotgun (WGS) entry which is preliminary data.</text>
</comment>
<feature type="domain" description="Big-1" evidence="3">
    <location>
        <begin position="1863"/>
        <end position="1966"/>
    </location>
</feature>
<proteinExistence type="inferred from homology"/>
<protein>
    <submittedName>
        <fullName evidence="4">Invasin domain 3-containing protein</fullName>
    </submittedName>
</protein>
<evidence type="ECO:0000313" key="5">
    <source>
        <dbReference type="Proteomes" id="UP001174867"/>
    </source>
</evidence>
<organism evidence="4 5">
    <name type="scientific">Citrobacter enshiensis</name>
    <dbReference type="NCBI Taxonomy" id="2971264"/>
    <lineage>
        <taxon>Bacteria</taxon>
        <taxon>Pseudomonadati</taxon>
        <taxon>Pseudomonadota</taxon>
        <taxon>Gammaproteobacteria</taxon>
        <taxon>Enterobacterales</taxon>
        <taxon>Enterobacteriaceae</taxon>
        <taxon>Citrobacter</taxon>
    </lineage>
</organism>
<evidence type="ECO:0000313" key="4">
    <source>
        <dbReference type="EMBL" id="MDN8599682.1"/>
    </source>
</evidence>
<feature type="domain" description="Big-1" evidence="3">
    <location>
        <begin position="740"/>
        <end position="844"/>
    </location>
</feature>
<evidence type="ECO:0000256" key="2">
    <source>
        <dbReference type="SAM" id="MobiDB-lite"/>
    </source>
</evidence>
<reference evidence="4 5" key="1">
    <citation type="submission" date="2023-07" db="EMBL/GenBank/DDBJ databases">
        <title>Citrobacter selenititolerans sp. nov., isolated from seleniferous soil.</title>
        <authorList>
            <person name="Zhang S."/>
            <person name="Li K."/>
            <person name="Peng J."/>
            <person name="Wang H."/>
            <person name="Sun J."/>
            <person name="Guo Y."/>
        </authorList>
    </citation>
    <scope>NUCLEOTIDE SEQUENCE [LARGE SCALE GENOMIC DNA]</scope>
    <source>
        <strain evidence="4 5">S2-9</strain>
    </source>
</reference>
<feature type="domain" description="Big-1" evidence="3">
    <location>
        <begin position="1639"/>
        <end position="1742"/>
    </location>
</feature>
<feature type="domain" description="Big-1" evidence="3">
    <location>
        <begin position="628"/>
        <end position="731"/>
    </location>
</feature>
<dbReference type="RefSeq" id="WP_301698528.1">
    <property type="nucleotide sequence ID" value="NZ_JAUJYW010000004.1"/>
</dbReference>
<feature type="domain" description="Big-1" evidence="3">
    <location>
        <begin position="70"/>
        <end position="173"/>
    </location>
</feature>
<dbReference type="Gene3D" id="2.60.40.1080">
    <property type="match status" value="1"/>
</dbReference>
<feature type="domain" description="Big-1" evidence="3">
    <location>
        <begin position="1751"/>
        <end position="1854"/>
    </location>
</feature>
<feature type="domain" description="Big-1" evidence="3">
    <location>
        <begin position="1189"/>
        <end position="1292"/>
    </location>
</feature>
<gene>
    <name evidence="4" type="ORF">Q0A17_09695</name>
</gene>
<dbReference type="InterPro" id="IPR015217">
    <property type="entry name" value="Invasin_dom_3"/>
</dbReference>
<feature type="domain" description="Big-1" evidence="3">
    <location>
        <begin position="964"/>
        <end position="1067"/>
    </location>
</feature>
<dbReference type="InterPro" id="IPR003344">
    <property type="entry name" value="Big_1_dom"/>
</dbReference>
<dbReference type="PROSITE" id="PS51127">
    <property type="entry name" value="BIG1"/>
    <property type="match status" value="10"/>
</dbReference>
<dbReference type="InterPro" id="IPR008964">
    <property type="entry name" value="Invasin/intimin_cell_adhesion"/>
</dbReference>
<evidence type="ECO:0000256" key="1">
    <source>
        <dbReference type="ARBA" id="ARBA00010116"/>
    </source>
</evidence>
<evidence type="ECO:0000259" key="3">
    <source>
        <dbReference type="PROSITE" id="PS51127"/>
    </source>
</evidence>
<keyword evidence="5" id="KW-1185">Reference proteome</keyword>
<dbReference type="Proteomes" id="UP001174867">
    <property type="component" value="Unassembled WGS sequence"/>
</dbReference>
<dbReference type="PANTHER" id="PTHR39576:SF2">
    <property type="entry name" value="ATTACHING AND EFFACING PROTEIN HOMOLOG-RELATED"/>
    <property type="match status" value="1"/>
</dbReference>
<dbReference type="Gene3D" id="2.60.40.10">
    <property type="entry name" value="Immunoglobulins"/>
    <property type="match status" value="20"/>
</dbReference>
<dbReference type="SMART" id="SM00634">
    <property type="entry name" value="BID_1"/>
    <property type="match status" value="18"/>
</dbReference>
<feature type="domain" description="Big-1" evidence="3">
    <location>
        <begin position="1076"/>
        <end position="1180"/>
    </location>
</feature>
<accession>A0ABT8PTL8</accession>
<dbReference type="InterPro" id="IPR013783">
    <property type="entry name" value="Ig-like_fold"/>
</dbReference>
<comment type="similarity">
    <text evidence="1">Belongs to the intimin/invasin family.</text>
</comment>
<dbReference type="Pfam" id="PF09134">
    <property type="entry name" value="Invasin_D3"/>
    <property type="match status" value="19"/>
</dbReference>
<name>A0ABT8PTL8_9ENTR</name>
<sequence>MKDSGGSTPSSTQVAVSSLSESVTPGTYTATLKGTLAGTYTLKPQFSGNAIGTLSDTVTLTTGSTPDGTLSSFSVSPKSIVADNTTSSTLTVMLKDANGNVMSSQAGNLSISVKDSGGSTPSSTQVAVSSLSESVTPGTYTATLKGTLAGSYTLKPQFSGNAIGTLSDTVTLTAGSTPDGSKSLFSANPKSIAADDTTTSTLTLQVKDANGNAIGGLSGLTLEVKNSLEATPAEGKVTVSNLSESSTPGTWTATLKGQLADVYTVKPLLNGSALGTLSDTVTLTANSAPDAAKSTFRALPHSIIADNTATSTLLFTAKDTFGNSIRGLNGLSIGVKNSAGAAPASGKVTVSRVTETATPGIYSATLKGILADTYTVTPQLDSSAIGGLSDSVTLTADTTPDVANSTFAASPDSIVADDSAVSTLTLKILDANGNAMTGRDSDLTLTLKDSLDSTPVAGKVTLSNLVESATPGTYTATLKGQLADTYTVTPKLSGSAIGSLSATVTLKAGSTPSGSLSGFKATPTSIAADDMESSSLILTLRDTFGNAISGQGSSLTLELKDSEGNAPTDGGVTVTSLTEIATPGTYTATLKGKVSGDWIIIPKLSGNAIGEISATVTLTSGTVPDGVLSTLTASPTSIIANNTAMSTLTFTAKDENGNDISGIAASLKMSVTDSQNKVPATGKVMVGKVTETATPGVYTAMLKGTLSGVYTVKPTFGNTSIGSLSVTVTLTADTTPDGVQSSFEATPLLVTGNGTDSSTLTFIARDAYGNAIADIAGSLTLEVKNGSGATPDSSKVILSSLKESESTPGTYTATLKGTLAGVFTVKPQFSGSAIGNLSATVTLMTGTPDGVTSTFVANPQTLVADNIEMSTLTLTAKDVNGNAIPGIARTLKISITDEQGLEPAAGKITLGKVSETATPGTYTAMLKGTLAGVYTVKPLFNDTAIGSLSDSVTLTAGVPDTDNTSTFVASPASVVADNTAISTLTLSAKDKYGNTISGLAANLSLSVKNSKGEEPTTGKVTVTNLAEQGSTGVYTATLKGTLADNYIVKPQYNNSDLGTLSADVTLTAGTTADTAKSSFTAAPASAVADNVATSTLTLTIQDEYGNTMTGRTADLTLEVKNSAGTTPAEGKVTLTDLDESSTVPGTYTATLKGQLADTYTVTPKLSGDSIGSLAADVTLIASTTPDGTQSSFIANPDSVAADDSTLSTLTLTVKDVYGNAIAGIASSLALEIKDSTGSVPAAGKVTLSSFTESATPGIYTATLKGQLAGTYTVTPKFDGESIGSLSADVTLTANATPDASLSTFTVVPDSIVADDMTTSTLMLTAKDKYGNAIPGLASNLEMTVKDSQNVEPVSGKVTVSTVTESSTVPGTYIATLRGQLAGIYTVAPQNNGTVIGDLSGRVTLTAGAPDTGSATTFTASPHSVVANGIATSTLTLTVKDKFGNIISGLGDSLTLDVKGSDGQAPDSSKVTLSAMTESGSSGVYTAMLSGTFADTYTVKPMQNGTALGDLSDTVTMTADSTPDGGKTTFVAVPESIVANNVALSTLTLVAKDVNGNAISGIAANLTLDIKNSQNQSPVEGKVTLTALTESTSVPGTYTATLKGMLVGTYTVTPQNNGTAIGDLSAAVTLTAGTTPDGVQSTLVASPTLIIADDTTTSMLTLTAKDTFGNPIPGLAADLALELKDSQGNAPAAGKVTLTDLTESSTAGTYTATLKGQLAGVYTVKALYHDSALGTLNATVTLTAGTTPDGATTTFVASPTSVVADDATTSTLTLTAKDKFGNAISGIAADLTLGIKDSRGAEPAEGKVTLSAVTESGTTGVYTATLKGQLADKYTVTPKFSGSAIGSLSADVTLTAGTTPDGATTTFVASPTSVVADDATTSTLTLTAKDKFGNAISGIAADLTLGIKDSHGAEPAEGKVTLSAVTESGTAGVYTATLKGQLADKYTITPTFSGSTIGNLSADVTLTAGAVDGSVTLFSVSPDSIVADDATTSTLTLTARDKFSNAVTGIAGNLTLDVKNSAGVAPAEGKVTVSTVTESGTVPGTYTATLKGQLVDVYTVTPKLNDSVIKNLSDTALTGTVTLTVGEPAEATSTFSSNPKSVKADNTETSTLTMKLADVFDNPITGLAQTGALMIQVKDSGEKTPKASEYTLSSITEDAVTPGTYTATIKGLIADTLTLKPLYNGEQILSMSDTVEFVPGTFKNVTVNGHTFANNAGFPTTGFDKANFTLNMPDGDVASDYTWTSDQASWATVSAGGVVTFGGGAPESATKTVVILATPKATGLTLKYTFTVTSWFVSSTVMADYNSAEAWCTSNGAILPPIEKLTNASVGGSGSRAVGNLWSEWGNLTTWGWSASWLWSSTSYQGGHNIASPNDGTVYQVGGWTGTAVQECMRPL</sequence>
<feature type="domain" description="Big-1" evidence="3">
    <location>
        <begin position="1526"/>
        <end position="1630"/>
    </location>
</feature>
<feature type="region of interest" description="Disordered" evidence="2">
    <location>
        <begin position="1"/>
        <end position="20"/>
    </location>
</feature>
<dbReference type="SUPFAM" id="SSF49373">
    <property type="entry name" value="Invasin/intimin cell-adhesion fragments"/>
    <property type="match status" value="20"/>
</dbReference>
<dbReference type="InterPro" id="IPR051715">
    <property type="entry name" value="Intimin-Invasin_domain"/>
</dbReference>